<dbReference type="InterPro" id="IPR011992">
    <property type="entry name" value="EF-hand-dom_pair"/>
</dbReference>
<dbReference type="PROSITE" id="PS50096">
    <property type="entry name" value="IQ"/>
    <property type="match status" value="1"/>
</dbReference>
<name>L5LT59_MYODS</name>
<dbReference type="InterPro" id="IPR006186">
    <property type="entry name" value="Ser/Thr-sp_prot-phosphatase"/>
</dbReference>
<evidence type="ECO:0000259" key="10">
    <source>
        <dbReference type="PROSITE" id="PS50222"/>
    </source>
</evidence>
<dbReference type="SUPFAM" id="SSF47473">
    <property type="entry name" value="EF-hand"/>
    <property type="match status" value="1"/>
</dbReference>
<comment type="similarity">
    <text evidence="2 9">Belongs to the PPP phosphatase family.</text>
</comment>
<evidence type="ECO:0000256" key="3">
    <source>
        <dbReference type="ARBA" id="ARBA00022723"/>
    </source>
</evidence>
<comment type="catalytic activity">
    <reaction evidence="9">
        <text>O-phospho-L-threonyl-[protein] + H2O = L-threonyl-[protein] + phosphate</text>
        <dbReference type="Rhea" id="RHEA:47004"/>
        <dbReference type="Rhea" id="RHEA-COMP:11060"/>
        <dbReference type="Rhea" id="RHEA-COMP:11605"/>
        <dbReference type="ChEBI" id="CHEBI:15377"/>
        <dbReference type="ChEBI" id="CHEBI:30013"/>
        <dbReference type="ChEBI" id="CHEBI:43474"/>
        <dbReference type="ChEBI" id="CHEBI:61977"/>
        <dbReference type="EC" id="3.1.3.16"/>
    </reaction>
</comment>
<keyword evidence="4" id="KW-0677">Repeat</keyword>
<dbReference type="PANTHER" id="PTHR45668">
    <property type="entry name" value="SERINE/THREONINE-PROTEIN PHOSPHATASE 5-RELATED"/>
    <property type="match status" value="1"/>
</dbReference>
<dbReference type="InterPro" id="IPR013235">
    <property type="entry name" value="PPP_dom"/>
</dbReference>
<dbReference type="CDD" id="cd00051">
    <property type="entry name" value="EFh"/>
    <property type="match status" value="1"/>
</dbReference>
<dbReference type="InterPro" id="IPR051134">
    <property type="entry name" value="PPP_phosphatase"/>
</dbReference>
<dbReference type="Pfam" id="PF00149">
    <property type="entry name" value="Metallophos"/>
    <property type="match status" value="1"/>
</dbReference>
<evidence type="ECO:0000313" key="12">
    <source>
        <dbReference type="Proteomes" id="UP000010556"/>
    </source>
</evidence>
<dbReference type="InterPro" id="IPR029052">
    <property type="entry name" value="Metallo-depent_PP-like"/>
</dbReference>
<dbReference type="FunFam" id="1.10.238.10:FF:000514">
    <property type="entry name" value="Serine/threonine-protein phosphatase with EF-hands"/>
    <property type="match status" value="1"/>
</dbReference>
<keyword evidence="3" id="KW-0479">Metal-binding</keyword>
<dbReference type="CDD" id="cd23767">
    <property type="entry name" value="IQCD"/>
    <property type="match status" value="1"/>
</dbReference>
<dbReference type="SMART" id="SM00015">
    <property type="entry name" value="IQ"/>
    <property type="match status" value="1"/>
</dbReference>
<feature type="domain" description="EF-hand" evidence="10">
    <location>
        <begin position="415"/>
        <end position="450"/>
    </location>
</feature>
<keyword evidence="7" id="KW-0904">Protein phosphatase</keyword>
<dbReference type="PROSITE" id="PS00125">
    <property type="entry name" value="SER_THR_PHOSPHATASE"/>
    <property type="match status" value="1"/>
</dbReference>
<dbReference type="eggNOG" id="KOG0377">
    <property type="taxonomic scope" value="Eukaryota"/>
</dbReference>
<keyword evidence="6" id="KW-0106">Calcium</keyword>
<feature type="domain" description="EF-hand" evidence="10">
    <location>
        <begin position="375"/>
        <end position="410"/>
    </location>
</feature>
<sequence length="461" mass="53155">MSCVSAAIRAALIIQNWYRGYRARLKTRQRYALTIFQSIEYADEQGQLQLSNFFSFMLENYVHIQEKDPTLVNRLFGCAPQDDRGRQECVGIIEVPESYSGPRLQFPLNTDSLTIMIEAFKKQQILHAYYVLEILFETKEALKQMPNFNHIRTCPTKEITICGDLHGKLEDLLLIFSKNGLPSAYNPYVFNGDFVDRGKCSIEILMILFVSFLLYGDDLCLNRGNHEDFLMNMRYGFTKEVLSKYKIYGKKILQVLEEVFAWLPLGTVIDDEILIMHGGISESTDLNLLHHVERNKMKSVLMPPVPVDKDSFTEMNNKGHVPRGVKLSGSPSDYLTKHEWEQVITVFSASNYYEEGSNRGAYIKAQSALIETLYRYRSDLQIIFNVIDSDHSGLISMEEFHSMWKLFCSHYNLHIGDSQVDELAERMDLNKDGSIDFNEFLKAFYVIHQLDNLNRSSTQLA</sequence>
<dbReference type="InterPro" id="IPR000048">
    <property type="entry name" value="IQ_motif_EF-hand-BS"/>
</dbReference>
<dbReference type="AlphaFoldDB" id="L5LT59"/>
<keyword evidence="8" id="KW-0464">Manganese</keyword>
<evidence type="ECO:0000256" key="1">
    <source>
        <dbReference type="ARBA" id="ARBA00001936"/>
    </source>
</evidence>
<dbReference type="PANTHER" id="PTHR45668:SF1">
    <property type="entry name" value="SERINE_THREONINE-PROTEIN PHOSPHATASE WITH EF-HANDS 1"/>
    <property type="match status" value="1"/>
</dbReference>
<dbReference type="InterPro" id="IPR018247">
    <property type="entry name" value="EF_Hand_1_Ca_BS"/>
</dbReference>
<dbReference type="SMART" id="SM00156">
    <property type="entry name" value="PP2Ac"/>
    <property type="match status" value="1"/>
</dbReference>
<dbReference type="PROSITE" id="PS00018">
    <property type="entry name" value="EF_HAND_1"/>
    <property type="match status" value="2"/>
</dbReference>
<evidence type="ECO:0000256" key="6">
    <source>
        <dbReference type="ARBA" id="ARBA00022837"/>
    </source>
</evidence>
<evidence type="ECO:0000256" key="2">
    <source>
        <dbReference type="ARBA" id="ARBA00008294"/>
    </source>
</evidence>
<dbReference type="PRINTS" id="PR00114">
    <property type="entry name" value="STPHPHTASE"/>
</dbReference>
<evidence type="ECO:0000256" key="4">
    <source>
        <dbReference type="ARBA" id="ARBA00022737"/>
    </source>
</evidence>
<dbReference type="GO" id="GO:0004722">
    <property type="term" value="F:protein serine/threonine phosphatase activity"/>
    <property type="evidence" value="ECO:0007669"/>
    <property type="project" value="UniProtKB-EC"/>
</dbReference>
<dbReference type="Pfam" id="PF08321">
    <property type="entry name" value="PPP5"/>
    <property type="match status" value="1"/>
</dbReference>
<dbReference type="PROSITE" id="PS50222">
    <property type="entry name" value="EF_HAND_2"/>
    <property type="match status" value="2"/>
</dbReference>
<organism evidence="11 12">
    <name type="scientific">Myotis davidii</name>
    <name type="common">David's myotis</name>
    <dbReference type="NCBI Taxonomy" id="225400"/>
    <lineage>
        <taxon>Eukaryota</taxon>
        <taxon>Metazoa</taxon>
        <taxon>Chordata</taxon>
        <taxon>Craniata</taxon>
        <taxon>Vertebrata</taxon>
        <taxon>Euteleostomi</taxon>
        <taxon>Mammalia</taxon>
        <taxon>Eutheria</taxon>
        <taxon>Laurasiatheria</taxon>
        <taxon>Chiroptera</taxon>
        <taxon>Yangochiroptera</taxon>
        <taxon>Vespertilionidae</taxon>
        <taxon>Myotis</taxon>
    </lineage>
</organism>
<evidence type="ECO:0000256" key="7">
    <source>
        <dbReference type="ARBA" id="ARBA00022912"/>
    </source>
</evidence>
<evidence type="ECO:0000256" key="5">
    <source>
        <dbReference type="ARBA" id="ARBA00022801"/>
    </source>
</evidence>
<dbReference type="GO" id="GO:0005509">
    <property type="term" value="F:calcium ion binding"/>
    <property type="evidence" value="ECO:0007669"/>
    <property type="project" value="InterPro"/>
</dbReference>
<dbReference type="Proteomes" id="UP000010556">
    <property type="component" value="Unassembled WGS sequence"/>
</dbReference>
<dbReference type="Gene3D" id="3.60.21.10">
    <property type="match status" value="1"/>
</dbReference>
<dbReference type="EC" id="3.1.3.16" evidence="9"/>
<dbReference type="SUPFAM" id="SSF56300">
    <property type="entry name" value="Metallo-dependent phosphatases"/>
    <property type="match status" value="1"/>
</dbReference>
<evidence type="ECO:0000256" key="9">
    <source>
        <dbReference type="RuleBase" id="RU004273"/>
    </source>
</evidence>
<keyword evidence="5 9" id="KW-0378">Hydrolase</keyword>
<protein>
    <recommendedName>
        <fullName evidence="9">Serine/threonine-protein phosphatase</fullName>
        <ecNumber evidence="9">3.1.3.16</ecNumber>
    </recommendedName>
</protein>
<evidence type="ECO:0000313" key="11">
    <source>
        <dbReference type="EMBL" id="ELK29215.1"/>
    </source>
</evidence>
<dbReference type="Gene3D" id="1.10.238.10">
    <property type="entry name" value="EF-hand"/>
    <property type="match status" value="1"/>
</dbReference>
<dbReference type="Pfam" id="PF13499">
    <property type="entry name" value="EF-hand_7"/>
    <property type="match status" value="1"/>
</dbReference>
<comment type="cofactor">
    <cofactor evidence="1">
        <name>Mn(2+)</name>
        <dbReference type="ChEBI" id="CHEBI:29035"/>
    </cofactor>
</comment>
<dbReference type="EMBL" id="KB108118">
    <property type="protein sequence ID" value="ELK29215.1"/>
    <property type="molecule type" value="Genomic_DNA"/>
</dbReference>
<keyword evidence="12" id="KW-1185">Reference proteome</keyword>
<evidence type="ECO:0000256" key="8">
    <source>
        <dbReference type="ARBA" id="ARBA00023211"/>
    </source>
</evidence>
<gene>
    <name evidence="11" type="ORF">MDA_GLEAN10010274</name>
</gene>
<proteinExistence type="inferred from homology"/>
<accession>L5LT59</accession>
<dbReference type="InterPro" id="IPR004843">
    <property type="entry name" value="Calcineurin-like_PHP"/>
</dbReference>
<dbReference type="SMART" id="SM00054">
    <property type="entry name" value="EFh"/>
    <property type="match status" value="2"/>
</dbReference>
<dbReference type="InterPro" id="IPR002048">
    <property type="entry name" value="EF_hand_dom"/>
</dbReference>
<reference evidence="12" key="1">
    <citation type="journal article" date="2013" name="Science">
        <title>Comparative analysis of bat genomes provides insight into the evolution of flight and immunity.</title>
        <authorList>
            <person name="Zhang G."/>
            <person name="Cowled C."/>
            <person name="Shi Z."/>
            <person name="Huang Z."/>
            <person name="Bishop-Lilly K.A."/>
            <person name="Fang X."/>
            <person name="Wynne J.W."/>
            <person name="Xiong Z."/>
            <person name="Baker M.L."/>
            <person name="Zhao W."/>
            <person name="Tachedjian M."/>
            <person name="Zhu Y."/>
            <person name="Zhou P."/>
            <person name="Jiang X."/>
            <person name="Ng J."/>
            <person name="Yang L."/>
            <person name="Wu L."/>
            <person name="Xiao J."/>
            <person name="Feng Y."/>
            <person name="Chen Y."/>
            <person name="Sun X."/>
            <person name="Zhang Y."/>
            <person name="Marsh G.A."/>
            <person name="Crameri G."/>
            <person name="Broder C.C."/>
            <person name="Frey K.G."/>
            <person name="Wang L.F."/>
            <person name="Wang J."/>
        </authorList>
    </citation>
    <scope>NUCLEOTIDE SEQUENCE [LARGE SCALE GENOMIC DNA]</scope>
</reference>